<dbReference type="EMBL" id="CP013652">
    <property type="protein sequence ID" value="ALS22648.1"/>
    <property type="molecule type" value="Genomic_DNA"/>
</dbReference>
<dbReference type="STRING" id="162209.IJ22_22740"/>
<accession>A0A0U2U8X0</accession>
<sequence>MFGAYNVKRLGLIITALLVAALLGGCSGNDKDKNEAEAPKPSQEQLQKADLLNRTADDMYQKLLQGEVEDSRIVLQQLTDQISQIRYEGLTSAEGMTALTQTVTDAQRIFGLAKVQPEDRQIAAAKVRLAADALTHPTQPLWLQYYDRLQDDVTGVEQAAKSQRQSDLQSASSRLEHNYSIVQPSLVIGRMPSDVEKMDSLVAFVRSQSLLQGEPFDDVLNAVPAMRQMLDKLFMRQATTAYLPYPEPQNPILWTLTFGLIILSSLAFAGWRLSKKNDGLVPVRRSNDDTR</sequence>
<gene>
    <name evidence="1" type="ORF">IJ22_22740</name>
</gene>
<evidence type="ECO:0000313" key="2">
    <source>
        <dbReference type="Proteomes" id="UP000061660"/>
    </source>
</evidence>
<dbReference type="Proteomes" id="UP000061660">
    <property type="component" value="Chromosome"/>
</dbReference>
<protein>
    <submittedName>
        <fullName evidence="1">Sporulation protein YpjB</fullName>
    </submittedName>
</protein>
<dbReference type="RefSeq" id="WP_074726817.1">
    <property type="nucleotide sequence ID" value="NZ_BJCS01000001.1"/>
</dbReference>
<reference evidence="2" key="1">
    <citation type="submission" date="2015-12" db="EMBL/GenBank/DDBJ databases">
        <title>Complete genome sequences of two moderately thermophilic Paenibacillus species.</title>
        <authorList>
            <person name="Butler R.III."/>
            <person name="Wang J."/>
            <person name="Stark B.C."/>
            <person name="Pombert J.-F."/>
        </authorList>
    </citation>
    <scope>NUCLEOTIDE SEQUENCE [LARGE SCALE GENOMIC DNA]</scope>
    <source>
        <strain evidence="2">32O-Y</strain>
    </source>
</reference>
<reference evidence="1 2" key="2">
    <citation type="journal article" date="2016" name="Genome Announc.">
        <title>Complete Genome Sequences of Two Interactive Moderate Thermophiles, Paenibacillus napthalenovorans 32O-Y and Paenibacillus sp. 32O-W.</title>
        <authorList>
            <person name="Butler R.R.III."/>
            <person name="Wang J."/>
            <person name="Stark B.C."/>
            <person name="Pombert J.F."/>
        </authorList>
    </citation>
    <scope>NUCLEOTIDE SEQUENCE [LARGE SCALE GENOMIC DNA]</scope>
    <source>
        <strain evidence="1 2">32O-Y</strain>
    </source>
</reference>
<keyword evidence="2" id="KW-1185">Reference proteome</keyword>
<dbReference type="AlphaFoldDB" id="A0A0U2U8X0"/>
<organism evidence="1 2">
    <name type="scientific">Paenibacillus naphthalenovorans</name>
    <dbReference type="NCBI Taxonomy" id="162209"/>
    <lineage>
        <taxon>Bacteria</taxon>
        <taxon>Bacillati</taxon>
        <taxon>Bacillota</taxon>
        <taxon>Bacilli</taxon>
        <taxon>Bacillales</taxon>
        <taxon>Paenibacillaceae</taxon>
        <taxon>Paenibacillus</taxon>
    </lineage>
</organism>
<dbReference type="KEGG" id="pnp:IJ22_22740"/>
<proteinExistence type="predicted"/>
<dbReference type="OrthoDB" id="2464294at2"/>
<dbReference type="Pfam" id="PF09577">
    <property type="entry name" value="Spore_YpjB"/>
    <property type="match status" value="1"/>
</dbReference>
<evidence type="ECO:0000313" key="1">
    <source>
        <dbReference type="EMBL" id="ALS22648.1"/>
    </source>
</evidence>
<name>A0A0U2U8X0_9BACL</name>
<dbReference type="InterPro" id="IPR014231">
    <property type="entry name" value="Spore_YpjB"/>
</dbReference>
<dbReference type="PATRIC" id="fig|162209.4.peg.2419"/>